<dbReference type="RefSeq" id="WP_206986778.1">
    <property type="nucleotide sequence ID" value="NZ_JAFLQZ010000025.1"/>
</dbReference>
<evidence type="ECO:0000313" key="1">
    <source>
        <dbReference type="EMBL" id="MBO0360867.1"/>
    </source>
</evidence>
<reference evidence="1" key="1">
    <citation type="submission" date="2021-03" db="EMBL/GenBank/DDBJ databases">
        <authorList>
            <person name="Kim M.K."/>
        </authorList>
    </citation>
    <scope>NUCLEOTIDE SEQUENCE</scope>
    <source>
        <strain evidence="1">BT186</strain>
    </source>
</reference>
<comment type="caution">
    <text evidence="1">The sequence shown here is derived from an EMBL/GenBank/DDBJ whole genome shotgun (WGS) entry which is preliminary data.</text>
</comment>
<protein>
    <submittedName>
        <fullName evidence="1">Uncharacterized protein</fullName>
    </submittedName>
</protein>
<evidence type="ECO:0000313" key="2">
    <source>
        <dbReference type="Proteomes" id="UP000664144"/>
    </source>
</evidence>
<dbReference type="Proteomes" id="UP000664144">
    <property type="component" value="Unassembled WGS sequence"/>
</dbReference>
<organism evidence="1 2">
    <name type="scientific">Hymenobacter telluris</name>
    <dbReference type="NCBI Taxonomy" id="2816474"/>
    <lineage>
        <taxon>Bacteria</taxon>
        <taxon>Pseudomonadati</taxon>
        <taxon>Bacteroidota</taxon>
        <taxon>Cytophagia</taxon>
        <taxon>Cytophagales</taxon>
        <taxon>Hymenobacteraceae</taxon>
        <taxon>Hymenobacter</taxon>
    </lineage>
</organism>
<dbReference type="AlphaFoldDB" id="A0A939JFW7"/>
<keyword evidence="2" id="KW-1185">Reference proteome</keyword>
<sequence>MLPFPAINHFMHSTGHTPREYRFLLDLVNQAFEIEKKAADLKESNSIQRNVNRLRNLFENEVPGSFFQQNTGVSFTYHNPIGERYDDTRTDCDASIAGAGTENLWITEVIKPIVWLAIGGGPKALVQKAVVVAETRIDSAFN</sequence>
<dbReference type="EMBL" id="JAFLQZ010000025">
    <property type="protein sequence ID" value="MBO0360867.1"/>
    <property type="molecule type" value="Genomic_DNA"/>
</dbReference>
<accession>A0A939JFW7</accession>
<gene>
    <name evidence="1" type="ORF">J0X19_23105</name>
</gene>
<proteinExistence type="predicted"/>
<name>A0A939JFW7_9BACT</name>